<evidence type="ECO:0000313" key="4">
    <source>
        <dbReference type="Proteomes" id="UP001632037"/>
    </source>
</evidence>
<gene>
    <name evidence="3" type="ORF">V7S43_009223</name>
</gene>
<keyword evidence="2" id="KW-0732">Signal</keyword>
<feature type="transmembrane region" description="Helical" evidence="1">
    <location>
        <begin position="725"/>
        <end position="743"/>
    </location>
</feature>
<keyword evidence="1" id="KW-1133">Transmembrane helix</keyword>
<feature type="chain" id="PRO_5044776620" evidence="2">
    <location>
        <begin position="20"/>
        <end position="765"/>
    </location>
</feature>
<keyword evidence="1" id="KW-0472">Membrane</keyword>
<evidence type="ECO:0000256" key="2">
    <source>
        <dbReference type="SAM" id="SignalP"/>
    </source>
</evidence>
<feature type="signal peptide" evidence="2">
    <location>
        <begin position="1"/>
        <end position="19"/>
    </location>
</feature>
<accession>A0ABD3FIV5</accession>
<keyword evidence="4" id="KW-1185">Reference proteome</keyword>
<dbReference type="EMBL" id="JBIMZQ010000019">
    <property type="protein sequence ID" value="KAL3665795.1"/>
    <property type="molecule type" value="Genomic_DNA"/>
</dbReference>
<keyword evidence="1" id="KW-0812">Transmembrane</keyword>
<evidence type="ECO:0000256" key="1">
    <source>
        <dbReference type="SAM" id="Phobius"/>
    </source>
</evidence>
<evidence type="ECO:0000313" key="3">
    <source>
        <dbReference type="EMBL" id="KAL3665795.1"/>
    </source>
</evidence>
<name>A0ABD3FIV5_9STRA</name>
<sequence>MRIAAVLAVATAYSVLVNALVQGDHPMLRELGENKSQLESAMMFMANTITNNVCWANSDSRACDVNTELGNCNLPIPAPSDNYVDDGRVNKYDQTLASSDAKAFITIAATNSLQQQIGSTKASWISYAAAPKTTQNTIKFTAPGLYDVSITASDYNADTHCTGCVAVLDTVRPAFGSCPIYSGTPTLSTLGSLETYENDYDSAVTQSVAGGWSGTDCSVQTYTVKDLGVAQPTSGTGTTPSKCFGAAAQDRNIGSLKTSLFPANLQSASPDVTTKYWECIKTKVLKENVDEFDCNAATTTSCHGDATCDLDVTITPTPPEIIGSIDHQIPQTVQDASKRVTDDLDNPQNAVFDHANHIYRSVPCASFDGSDTCTFKSTLSGLIAVDPHFATGFPTTTSTGETRDAKDFVFYRYNIGGGTWNEWIPGDSALDGPISFPPSAIATETYEGTIYVQAWTAVGLVQQFHYDITVYHHNELKCGGFGNLFAAVNPRVVGGAHCAIPKTDFAVFHLKYQVGDIMPLKQTSKVTGTFTEMKCQIAAKEESDPVKPDTTPAELFSRSAGADLTIDEDFAVQLVHNPNTAQKTTFTVTCTVKRDLNSNIMLANTDPDEVSLSLTQATCAHSFTVTDCDPPLLDETPDAVSTGACTAPGLNELCKGPLVSSTAATTSLTQYTAGTCCNNYDHTISCNPVGTSATSTVSLCEAVPNPLIMTELAAAEQAIFSNETLTALLGATTMVAVVALVVVKRRADAAARAHECEDAYYPLLE</sequence>
<protein>
    <submittedName>
        <fullName evidence="3">Uncharacterized protein</fullName>
    </submittedName>
</protein>
<comment type="caution">
    <text evidence="3">The sequence shown here is derived from an EMBL/GenBank/DDBJ whole genome shotgun (WGS) entry which is preliminary data.</text>
</comment>
<organism evidence="3 4">
    <name type="scientific">Phytophthora oleae</name>
    <dbReference type="NCBI Taxonomy" id="2107226"/>
    <lineage>
        <taxon>Eukaryota</taxon>
        <taxon>Sar</taxon>
        <taxon>Stramenopiles</taxon>
        <taxon>Oomycota</taxon>
        <taxon>Peronosporomycetes</taxon>
        <taxon>Peronosporales</taxon>
        <taxon>Peronosporaceae</taxon>
        <taxon>Phytophthora</taxon>
    </lineage>
</organism>
<dbReference type="Proteomes" id="UP001632037">
    <property type="component" value="Unassembled WGS sequence"/>
</dbReference>
<dbReference type="AlphaFoldDB" id="A0ABD3FIV5"/>
<reference evidence="3 4" key="1">
    <citation type="submission" date="2024-09" db="EMBL/GenBank/DDBJ databases">
        <title>Genome sequencing and assembly of Phytophthora oleae, isolate VK10A, causative agent of rot of olive drupes.</title>
        <authorList>
            <person name="Conti Taguali S."/>
            <person name="Riolo M."/>
            <person name="La Spada F."/>
            <person name="Cacciola S.O."/>
            <person name="Dionisio G."/>
        </authorList>
    </citation>
    <scope>NUCLEOTIDE SEQUENCE [LARGE SCALE GENOMIC DNA]</scope>
    <source>
        <strain evidence="3 4">VK10A</strain>
    </source>
</reference>
<proteinExistence type="predicted"/>